<accession>A0A6N2U9A9</accession>
<gene>
    <name evidence="1" type="ORF">BBLFYP81_01773</name>
</gene>
<sequence length="31" mass="3588">MSKISDETALRNRLRDIEEKVVQIESEINNG</sequence>
<evidence type="ECO:0000313" key="1">
    <source>
        <dbReference type="EMBL" id="VYT13432.1"/>
    </source>
</evidence>
<dbReference type="EMBL" id="CACRSN010000009">
    <property type="protein sequence ID" value="VYT13432.1"/>
    <property type="molecule type" value="Genomic_DNA"/>
</dbReference>
<dbReference type="AlphaFoldDB" id="A0A6N2U9A9"/>
<proteinExistence type="predicted"/>
<protein>
    <submittedName>
        <fullName evidence="1">Uncharacterized protein</fullName>
    </submittedName>
</protein>
<organism evidence="1">
    <name type="scientific">Bifidobacterium breve</name>
    <dbReference type="NCBI Taxonomy" id="1685"/>
    <lineage>
        <taxon>Bacteria</taxon>
        <taxon>Bacillati</taxon>
        <taxon>Actinomycetota</taxon>
        <taxon>Actinomycetes</taxon>
        <taxon>Bifidobacteriales</taxon>
        <taxon>Bifidobacteriaceae</taxon>
        <taxon>Bifidobacterium</taxon>
    </lineage>
</organism>
<name>A0A6N2U9A9_BIFBR</name>
<reference evidence="1" key="1">
    <citation type="submission" date="2019-11" db="EMBL/GenBank/DDBJ databases">
        <authorList>
            <person name="Feng L."/>
        </authorList>
    </citation>
    <scope>NUCLEOTIDE SEQUENCE</scope>
    <source>
        <strain evidence="1">BbreveLFYP81</strain>
    </source>
</reference>